<evidence type="ECO:0000313" key="1">
    <source>
        <dbReference type="EMBL" id="EER44253.1"/>
    </source>
</evidence>
<dbReference type="AlphaFoldDB" id="C6H782"/>
<sequence length="132" mass="15001">MKAWCDLRNGTDEKAKYYGVPPSPKPRAGRPHRWWAAGLGFHDAMVGRMSLTGIRPQVQISDASVSSRLLVGWIPPRQIKLGVWVIQSRAKEVPVEDEQWNRLLSLRYLFPGDCIRHVQYAPQMHTRSAVLG</sequence>
<proteinExistence type="predicted"/>
<evidence type="ECO:0000313" key="2">
    <source>
        <dbReference type="Proteomes" id="UP000002624"/>
    </source>
</evidence>
<reference evidence="2" key="1">
    <citation type="submission" date="2009-05" db="EMBL/GenBank/DDBJ databases">
        <title>The genome sequence of Ajellomyces capsulatus strain H143.</title>
        <authorList>
            <person name="Champion M."/>
            <person name="Cuomo C.A."/>
            <person name="Ma L.-J."/>
            <person name="Henn M.R."/>
            <person name="Sil A."/>
            <person name="Goldman B."/>
            <person name="Young S.K."/>
            <person name="Kodira C.D."/>
            <person name="Zeng Q."/>
            <person name="Koehrsen M."/>
            <person name="Alvarado L."/>
            <person name="Berlin A.M."/>
            <person name="Borenstein D."/>
            <person name="Chen Z."/>
            <person name="Engels R."/>
            <person name="Freedman E."/>
            <person name="Gellesch M."/>
            <person name="Goldberg J."/>
            <person name="Griggs A."/>
            <person name="Gujja S."/>
            <person name="Heiman D.I."/>
            <person name="Hepburn T.A."/>
            <person name="Howarth C."/>
            <person name="Jen D."/>
            <person name="Larson L."/>
            <person name="Lewis B."/>
            <person name="Mehta T."/>
            <person name="Park D."/>
            <person name="Pearson M."/>
            <person name="Roberts A."/>
            <person name="Saif S."/>
            <person name="Shea T.D."/>
            <person name="Shenoy N."/>
            <person name="Sisk P."/>
            <person name="Stolte C."/>
            <person name="Sykes S."/>
            <person name="Walk T."/>
            <person name="White J."/>
            <person name="Yandava C."/>
            <person name="Klein B."/>
            <person name="McEwen J.G."/>
            <person name="Puccia R."/>
            <person name="Goldman G.H."/>
            <person name="Felipe M.S."/>
            <person name="Nino-Vega G."/>
            <person name="San-Blas G."/>
            <person name="Taylor J.W."/>
            <person name="Mendoza L."/>
            <person name="Galagan J.E."/>
            <person name="Nusbaum C."/>
            <person name="Birren B.W."/>
        </authorList>
    </citation>
    <scope>NUCLEOTIDE SEQUENCE [LARGE SCALE GENOMIC DNA]</scope>
    <source>
        <strain evidence="2">H143</strain>
    </source>
</reference>
<dbReference type="HOGENOM" id="CLU_1916453_0_0_1"/>
<name>C6H782_AJECH</name>
<dbReference type="VEuPathDB" id="FungiDB:HCDG_02283"/>
<dbReference type="Proteomes" id="UP000002624">
    <property type="component" value="Unassembled WGS sequence"/>
</dbReference>
<dbReference type="EMBL" id="GG692420">
    <property type="protein sequence ID" value="EER44253.1"/>
    <property type="molecule type" value="Genomic_DNA"/>
</dbReference>
<organism evidence="1 2">
    <name type="scientific">Ajellomyces capsulatus (strain H143)</name>
    <name type="common">Darling's disease fungus</name>
    <name type="synonym">Histoplasma capsulatum</name>
    <dbReference type="NCBI Taxonomy" id="544712"/>
    <lineage>
        <taxon>Eukaryota</taxon>
        <taxon>Fungi</taxon>
        <taxon>Dikarya</taxon>
        <taxon>Ascomycota</taxon>
        <taxon>Pezizomycotina</taxon>
        <taxon>Eurotiomycetes</taxon>
        <taxon>Eurotiomycetidae</taxon>
        <taxon>Onygenales</taxon>
        <taxon>Ajellomycetaceae</taxon>
        <taxon>Histoplasma</taxon>
    </lineage>
</organism>
<accession>C6H782</accession>
<gene>
    <name evidence="1" type="ORF">HCDG_02283</name>
</gene>
<protein>
    <submittedName>
        <fullName evidence="1">Uncharacterized protein</fullName>
    </submittedName>
</protein>